<keyword evidence="1" id="KW-0732">Signal</keyword>
<evidence type="ECO:0000256" key="1">
    <source>
        <dbReference type="SAM" id="SignalP"/>
    </source>
</evidence>
<evidence type="ECO:0000313" key="5">
    <source>
        <dbReference type="EMBL" id="KAE9139150.1"/>
    </source>
</evidence>
<dbReference type="EMBL" id="QXGF01000980">
    <property type="protein sequence ID" value="KAE8933745.1"/>
    <property type="molecule type" value="Genomic_DNA"/>
</dbReference>
<dbReference type="EMBL" id="QXFZ01000975">
    <property type="protein sequence ID" value="KAE9099877.1"/>
    <property type="molecule type" value="Genomic_DNA"/>
</dbReference>
<proteinExistence type="predicted"/>
<dbReference type="Proteomes" id="UP000460718">
    <property type="component" value="Unassembled WGS sequence"/>
</dbReference>
<evidence type="ECO:0000313" key="10">
    <source>
        <dbReference type="Proteomes" id="UP000429523"/>
    </source>
</evidence>
<evidence type="ECO:0000313" key="15">
    <source>
        <dbReference type="Proteomes" id="UP000441208"/>
    </source>
</evidence>
<evidence type="ECO:0000313" key="9">
    <source>
        <dbReference type="EMBL" id="KAE9333290.1"/>
    </source>
</evidence>
<evidence type="ECO:0000313" key="17">
    <source>
        <dbReference type="Proteomes" id="UP000486351"/>
    </source>
</evidence>
<dbReference type="Proteomes" id="UP000437068">
    <property type="component" value="Unassembled WGS sequence"/>
</dbReference>
<dbReference type="EMBL" id="QXGD01000133">
    <property type="protein sequence ID" value="KAE9251355.1"/>
    <property type="molecule type" value="Genomic_DNA"/>
</dbReference>
<comment type="caution">
    <text evidence="4">The sequence shown here is derived from an EMBL/GenBank/DDBJ whole genome shotgun (WGS) entry which is preliminary data.</text>
</comment>
<evidence type="ECO:0000313" key="3">
    <source>
        <dbReference type="EMBL" id="KAE9001142.1"/>
    </source>
</evidence>
<reference evidence="10 11" key="1">
    <citation type="submission" date="2018-08" db="EMBL/GenBank/DDBJ databases">
        <title>Genomic investigation of the strawberry pathogen Phytophthora fragariae indicates pathogenicity is determined by transcriptional variation in three key races.</title>
        <authorList>
            <person name="Adams T.M."/>
            <person name="Armitage A.D."/>
            <person name="Sobczyk M.K."/>
            <person name="Bates H.J."/>
            <person name="Dunwell J.M."/>
            <person name="Nellist C.F."/>
            <person name="Harrison R.J."/>
        </authorList>
    </citation>
    <scope>NUCLEOTIDE SEQUENCE [LARGE SCALE GENOMIC DNA]</scope>
    <source>
        <strain evidence="8 12">A4</strain>
        <strain evidence="7 13">BC-1</strain>
        <strain evidence="6 11">NOV-27</strain>
        <strain evidence="5 14">NOV-5</strain>
        <strain evidence="4 15">NOV-71</strain>
        <strain evidence="9 17">NOV-77</strain>
        <strain evidence="2 10">NOV-9</strain>
        <strain evidence="3 16">SCRP245</strain>
    </source>
</reference>
<dbReference type="EMBL" id="QXGB01001087">
    <property type="protein sequence ID" value="KAE9197378.1"/>
    <property type="molecule type" value="Genomic_DNA"/>
</dbReference>
<dbReference type="EMBL" id="QXFY01000903">
    <property type="protein sequence ID" value="KAE9333290.1"/>
    <property type="molecule type" value="Genomic_DNA"/>
</dbReference>
<sequence>MCTSFLFFTFYSDTVSLCMPGPAVMSVFLELTLSNRYQKGSPTHGTEHTGGQSVHSMAAVGRFRSSVTALECSNLQSAR</sequence>
<dbReference type="EMBL" id="QXFW01000874">
    <property type="protein sequence ID" value="KAE9001142.1"/>
    <property type="molecule type" value="Genomic_DNA"/>
</dbReference>
<evidence type="ECO:0000313" key="14">
    <source>
        <dbReference type="Proteomes" id="UP000440732"/>
    </source>
</evidence>
<evidence type="ECO:0000313" key="6">
    <source>
        <dbReference type="EMBL" id="KAE9197378.1"/>
    </source>
</evidence>
<dbReference type="AlphaFoldDB" id="A0A6A3RNC0"/>
<keyword evidence="11" id="KW-1185">Reference proteome</keyword>
<evidence type="ECO:0008006" key="18">
    <source>
        <dbReference type="Google" id="ProtNLM"/>
    </source>
</evidence>
<evidence type="ECO:0000313" key="13">
    <source>
        <dbReference type="Proteomes" id="UP000440367"/>
    </source>
</evidence>
<feature type="chain" id="PRO_5036165887" description="Secreted protein" evidence="1">
    <location>
        <begin position="17"/>
        <end position="79"/>
    </location>
</feature>
<gene>
    <name evidence="8" type="ORF">PF001_g16033</name>
    <name evidence="7" type="ORF">PF002_g4321</name>
    <name evidence="6" type="ORF">PF005_g16531</name>
    <name evidence="5" type="ORF">PF006_g13808</name>
    <name evidence="4" type="ORF">PF007_g15718</name>
    <name evidence="9" type="ORF">PF008_g14524</name>
    <name evidence="2" type="ORF">PF009_g16257</name>
    <name evidence="3" type="ORF">PF011_g13880</name>
</gene>
<dbReference type="Proteomes" id="UP000440367">
    <property type="component" value="Unassembled WGS sequence"/>
</dbReference>
<dbReference type="EMBL" id="QXGE01001076">
    <property type="protein sequence ID" value="KAE9298218.1"/>
    <property type="molecule type" value="Genomic_DNA"/>
</dbReference>
<accession>A0A6A3RNC0</accession>
<name>A0A6A3RNC0_9STRA</name>
<evidence type="ECO:0000313" key="2">
    <source>
        <dbReference type="EMBL" id="KAE8933745.1"/>
    </source>
</evidence>
<dbReference type="Proteomes" id="UP000433483">
    <property type="component" value="Unassembled WGS sequence"/>
</dbReference>
<evidence type="ECO:0000313" key="12">
    <source>
        <dbReference type="Proteomes" id="UP000437068"/>
    </source>
</evidence>
<evidence type="ECO:0000313" key="11">
    <source>
        <dbReference type="Proteomes" id="UP000433483"/>
    </source>
</evidence>
<dbReference type="Proteomes" id="UP000429523">
    <property type="component" value="Unassembled WGS sequence"/>
</dbReference>
<evidence type="ECO:0000313" key="16">
    <source>
        <dbReference type="Proteomes" id="UP000460718"/>
    </source>
</evidence>
<dbReference type="Proteomes" id="UP000440732">
    <property type="component" value="Unassembled WGS sequence"/>
</dbReference>
<feature type="signal peptide" evidence="1">
    <location>
        <begin position="1"/>
        <end position="16"/>
    </location>
</feature>
<organism evidence="4 15">
    <name type="scientific">Phytophthora fragariae</name>
    <dbReference type="NCBI Taxonomy" id="53985"/>
    <lineage>
        <taxon>Eukaryota</taxon>
        <taxon>Sar</taxon>
        <taxon>Stramenopiles</taxon>
        <taxon>Oomycota</taxon>
        <taxon>Peronosporomycetes</taxon>
        <taxon>Peronosporales</taxon>
        <taxon>Peronosporaceae</taxon>
        <taxon>Phytophthora</taxon>
    </lineage>
</organism>
<dbReference type="Proteomes" id="UP000441208">
    <property type="component" value="Unassembled WGS sequence"/>
</dbReference>
<dbReference type="Proteomes" id="UP000486351">
    <property type="component" value="Unassembled WGS sequence"/>
</dbReference>
<evidence type="ECO:0000313" key="8">
    <source>
        <dbReference type="EMBL" id="KAE9298218.1"/>
    </source>
</evidence>
<protein>
    <recommendedName>
        <fullName evidence="18">Secreted protein</fullName>
    </recommendedName>
</protein>
<dbReference type="EMBL" id="QXGA01000837">
    <property type="protein sequence ID" value="KAE9139150.1"/>
    <property type="molecule type" value="Genomic_DNA"/>
</dbReference>
<evidence type="ECO:0000313" key="7">
    <source>
        <dbReference type="EMBL" id="KAE9251355.1"/>
    </source>
</evidence>
<evidence type="ECO:0000313" key="4">
    <source>
        <dbReference type="EMBL" id="KAE9099877.1"/>
    </source>
</evidence>